<comment type="caution">
    <text evidence="2">The sequence shown here is derived from an EMBL/GenBank/DDBJ whole genome shotgun (WGS) entry which is preliminary data.</text>
</comment>
<feature type="transmembrane region" description="Helical" evidence="1">
    <location>
        <begin position="106"/>
        <end position="125"/>
    </location>
</feature>
<organism evidence="2 3">
    <name type="scientific">Leptospira broomii serovar Hurstbridge str. 5399</name>
    <dbReference type="NCBI Taxonomy" id="1049789"/>
    <lineage>
        <taxon>Bacteria</taxon>
        <taxon>Pseudomonadati</taxon>
        <taxon>Spirochaetota</taxon>
        <taxon>Spirochaetia</taxon>
        <taxon>Leptospirales</taxon>
        <taxon>Leptospiraceae</taxon>
        <taxon>Leptospira</taxon>
    </lineage>
</organism>
<evidence type="ECO:0000313" key="2">
    <source>
        <dbReference type="EMBL" id="EQA44678.1"/>
    </source>
</evidence>
<evidence type="ECO:0000256" key="1">
    <source>
        <dbReference type="SAM" id="Phobius"/>
    </source>
</evidence>
<dbReference type="AlphaFoldDB" id="T0GGZ4"/>
<keyword evidence="1" id="KW-0472">Membrane</keyword>
<dbReference type="GO" id="GO:0005886">
    <property type="term" value="C:plasma membrane"/>
    <property type="evidence" value="ECO:0007669"/>
    <property type="project" value="TreeGrafter"/>
</dbReference>
<protein>
    <submittedName>
        <fullName evidence="2">PF04657 family protein</fullName>
    </submittedName>
</protein>
<dbReference type="PANTHER" id="PTHR34821">
    <property type="entry name" value="INNER MEMBRANE PROTEIN YDCZ"/>
    <property type="match status" value="1"/>
</dbReference>
<feature type="transmembrane region" description="Helical" evidence="1">
    <location>
        <begin position="161"/>
        <end position="180"/>
    </location>
</feature>
<dbReference type="Proteomes" id="UP000015454">
    <property type="component" value="Unassembled WGS sequence"/>
</dbReference>
<feature type="transmembrane region" description="Helical" evidence="1">
    <location>
        <begin position="67"/>
        <end position="86"/>
    </location>
</feature>
<evidence type="ECO:0000313" key="3">
    <source>
        <dbReference type="Proteomes" id="UP000015454"/>
    </source>
</evidence>
<gene>
    <name evidence="2" type="ORF">LEP1GSC050_4012</name>
</gene>
<keyword evidence="1" id="KW-0812">Transmembrane</keyword>
<reference evidence="2" key="1">
    <citation type="submission" date="2013-05" db="EMBL/GenBank/DDBJ databases">
        <authorList>
            <person name="Harkins D.M."/>
            <person name="Durkin A.S."/>
            <person name="Brinkac L.M."/>
            <person name="Haft D.H."/>
            <person name="Selengut J.D."/>
            <person name="Sanka R."/>
            <person name="DePew J."/>
            <person name="Purushe J."/>
            <person name="Hartskeerl R.A."/>
            <person name="Ahmed A."/>
            <person name="van der Linden H."/>
            <person name="Goris M.G.A."/>
            <person name="Vinetz J.M."/>
            <person name="Sutton G.G."/>
            <person name="Nierman W.C."/>
            <person name="Fouts D.E."/>
        </authorList>
    </citation>
    <scope>NUCLEOTIDE SEQUENCE [LARGE SCALE GENOMIC DNA]</scope>
    <source>
        <strain evidence="2">5399</strain>
    </source>
</reference>
<keyword evidence="3" id="KW-1185">Reference proteome</keyword>
<sequence length="184" mass="20118">MVKIRRPISRKLIRLTSGKSWSKKNEMQDLLYMNLFIPIIFALLSGIAMSMQPGINSILGKSVQSPWLASTISFFVGTLALFLFVLFLGETKSASFLSDAISKSPWWIWTGGLLGVLVVTSALVFAPKLGATSWIALFLVGQVTMSVVLERFGILGFPEKPISIAKIIGLSLLVLGAWLVKKDS</sequence>
<keyword evidence="1" id="KW-1133">Transmembrane helix</keyword>
<dbReference type="InterPro" id="IPR006750">
    <property type="entry name" value="YdcZ"/>
</dbReference>
<dbReference type="STRING" id="1049789.LEP1GSC050_4012"/>
<proteinExistence type="predicted"/>
<name>T0GGZ4_9LEPT</name>
<dbReference type="EMBL" id="AHMO02000008">
    <property type="protein sequence ID" value="EQA44678.1"/>
    <property type="molecule type" value="Genomic_DNA"/>
</dbReference>
<dbReference type="PANTHER" id="PTHR34821:SF2">
    <property type="entry name" value="INNER MEMBRANE PROTEIN YDCZ"/>
    <property type="match status" value="1"/>
</dbReference>
<feature type="transmembrane region" description="Helical" evidence="1">
    <location>
        <begin position="30"/>
        <end position="55"/>
    </location>
</feature>
<dbReference type="Pfam" id="PF04657">
    <property type="entry name" value="DMT_YdcZ"/>
    <property type="match status" value="1"/>
</dbReference>
<feature type="transmembrane region" description="Helical" evidence="1">
    <location>
        <begin position="131"/>
        <end position="149"/>
    </location>
</feature>
<accession>T0GGZ4</accession>